<dbReference type="AlphaFoldDB" id="A0A143PVD6"/>
<gene>
    <name evidence="1" type="ORF">LuPra_05529</name>
</gene>
<name>A0A143PVD6_LUTPR</name>
<accession>A0A143PVD6</accession>
<dbReference type="RefSeq" id="WP_110173727.1">
    <property type="nucleotide sequence ID" value="NZ_CP015136.1"/>
</dbReference>
<dbReference type="EMBL" id="CP015136">
    <property type="protein sequence ID" value="AMY12256.1"/>
    <property type="molecule type" value="Genomic_DNA"/>
</dbReference>
<keyword evidence="2" id="KW-1185">Reference proteome</keyword>
<reference evidence="2" key="2">
    <citation type="submission" date="2016-04" db="EMBL/GenBank/DDBJ databases">
        <title>First Complete Genome Sequence of a Subdivision 6 Acidobacterium.</title>
        <authorList>
            <person name="Huang S."/>
            <person name="Vieira S."/>
            <person name="Bunk B."/>
            <person name="Riedel T."/>
            <person name="Sproeer C."/>
            <person name="Overmann J."/>
        </authorList>
    </citation>
    <scope>NUCLEOTIDE SEQUENCE [LARGE SCALE GENOMIC DNA]</scope>
    <source>
        <strain evidence="2">DSM 100886 HEG_-6_39</strain>
    </source>
</reference>
<protein>
    <submittedName>
        <fullName evidence="1">Uncharacterized protein</fullName>
    </submittedName>
</protein>
<organism evidence="1 2">
    <name type="scientific">Luteitalea pratensis</name>
    <dbReference type="NCBI Taxonomy" id="1855912"/>
    <lineage>
        <taxon>Bacteria</taxon>
        <taxon>Pseudomonadati</taxon>
        <taxon>Acidobacteriota</taxon>
        <taxon>Vicinamibacteria</taxon>
        <taxon>Vicinamibacterales</taxon>
        <taxon>Vicinamibacteraceae</taxon>
        <taxon>Luteitalea</taxon>
    </lineage>
</organism>
<proteinExistence type="predicted"/>
<dbReference type="KEGG" id="abac:LuPra_05529"/>
<sequence>MFHLTDALSGLVADITQRVPALAHVRPERTLLFARRGRTGADGPNATCHCLTLPTSEPGYYFWADALTGTITRRSPWFVTKSPQVVMHGTPIDYMISVALPRFSDQVSRRKLDRYVDTGLPPWVVRLDTIVHELYHIAPDASGLRRLARADGSIDHRTHPPQFFDDVRDLVCSYLDTAPSADVLEVVRHDFATLQARHGSVVATTFRDGSYPQRYVDVLADQPVAPAVLVEPFKEAPGRALFTEADLVVRDFSRAPALVPVCAA</sequence>
<dbReference type="OrthoDB" id="5395677at2"/>
<evidence type="ECO:0000313" key="1">
    <source>
        <dbReference type="EMBL" id="AMY12256.1"/>
    </source>
</evidence>
<reference evidence="1 2" key="1">
    <citation type="journal article" date="2016" name="Genome Announc.">
        <title>First Complete Genome Sequence of a Subdivision 6 Acidobacterium Strain.</title>
        <authorList>
            <person name="Huang S."/>
            <person name="Vieira S."/>
            <person name="Bunk B."/>
            <person name="Riedel T."/>
            <person name="Sproer C."/>
            <person name="Overmann J."/>
        </authorList>
    </citation>
    <scope>NUCLEOTIDE SEQUENCE [LARGE SCALE GENOMIC DNA]</scope>
    <source>
        <strain evidence="2">DSM 100886 HEG_-6_39</strain>
    </source>
</reference>
<evidence type="ECO:0000313" key="2">
    <source>
        <dbReference type="Proteomes" id="UP000076079"/>
    </source>
</evidence>
<dbReference type="Proteomes" id="UP000076079">
    <property type="component" value="Chromosome"/>
</dbReference>